<evidence type="ECO:0000313" key="5">
    <source>
        <dbReference type="Proteomes" id="UP001277471"/>
    </source>
</evidence>
<evidence type="ECO:0008006" key="6">
    <source>
        <dbReference type="Google" id="ProtNLM"/>
    </source>
</evidence>
<protein>
    <recommendedName>
        <fullName evidence="6">HlyD family secretion protein</fullName>
    </recommendedName>
</protein>
<dbReference type="Proteomes" id="UP000298774">
    <property type="component" value="Chromosome"/>
</dbReference>
<feature type="signal peptide" evidence="1">
    <location>
        <begin position="1"/>
        <end position="25"/>
    </location>
</feature>
<dbReference type="AlphaFoldDB" id="A0A0P0EFU5"/>
<keyword evidence="5" id="KW-1185">Reference proteome</keyword>
<evidence type="ECO:0000313" key="2">
    <source>
        <dbReference type="EMBL" id="MDX5953105.1"/>
    </source>
</evidence>
<accession>A0A0P0EFU5</accession>
<sequence length="378" mass="40423">MVRPAAWGIAVTLMAGLAPLLPAHASDLPIDRIRAEVSRLVPPLWTVEEVTADPIPAPAPDGKPAAKSAESRAAVRIGARLRLAKPTYRVESRDGAVTFIRPVAEAGLEKTLSATAVATLGPNGWSARIELRNPEVLEGIGQPLEELPGRPVLAGSAEANRLRDQIARDTEARGAEEDARRRREEDLLARQTAATKAEHERAAAERRQEEARAAQVADLRARISEADRPVRIAAYEAALGGNDPSLRQIAMEAALQSRDAVLGNLALKDWIARRKAVPVQLYATKEDPHSETVLNNLGPLTLEIDSFNPISGAIAGRLGAPGYSIAKPSAAIGTLAQTTLTVNAYGCALSLRLTEHLTMDGLFRCQTLPALIARIVVD</sequence>
<name>A0A0P0EFU5_AZOBR</name>
<dbReference type="KEGG" id="abf:AMK58_03040"/>
<evidence type="ECO:0000256" key="1">
    <source>
        <dbReference type="SAM" id="SignalP"/>
    </source>
</evidence>
<proteinExistence type="predicted"/>
<keyword evidence="1" id="KW-0732">Signal</keyword>
<evidence type="ECO:0000313" key="3">
    <source>
        <dbReference type="EMBL" id="QCO09540.1"/>
    </source>
</evidence>
<feature type="chain" id="PRO_5030012622" description="HlyD family secretion protein" evidence="1">
    <location>
        <begin position="26"/>
        <end position="378"/>
    </location>
</feature>
<dbReference type="RefSeq" id="WP_035683548.1">
    <property type="nucleotide sequence ID" value="NZ_CP012914.1"/>
</dbReference>
<evidence type="ECO:0000313" key="4">
    <source>
        <dbReference type="Proteomes" id="UP000298774"/>
    </source>
</evidence>
<dbReference type="EMBL" id="CP032339">
    <property type="protein sequence ID" value="QCO09540.1"/>
    <property type="molecule type" value="Genomic_DNA"/>
</dbReference>
<reference evidence="3 4" key="1">
    <citation type="submission" date="2018-09" db="EMBL/GenBank/DDBJ databases">
        <title>Whole genome based analysis of evolution and adaptive divergence in Indian and Brazilian strains of Azospirillum brasilense.</title>
        <authorList>
            <person name="Singh C."/>
            <person name="Tripathi A.K."/>
        </authorList>
    </citation>
    <scope>NUCLEOTIDE SEQUENCE [LARGE SCALE GENOMIC DNA]</scope>
    <source>
        <strain evidence="3 4">MTCC4038</strain>
    </source>
</reference>
<dbReference type="EMBL" id="JAWXYC010000004">
    <property type="protein sequence ID" value="MDX5953105.1"/>
    <property type="molecule type" value="Genomic_DNA"/>
</dbReference>
<reference evidence="2 5" key="2">
    <citation type="submission" date="2023-11" db="EMBL/GenBank/DDBJ databases">
        <title>MicrobeMod: A computational toolkit for identifying prokaryotic methylation and restriction-modification with nanopore sequencing.</title>
        <authorList>
            <person name="Crits-Christoph A."/>
            <person name="Kang S.C."/>
            <person name="Lee H."/>
            <person name="Ostrov N."/>
        </authorList>
    </citation>
    <scope>NUCLEOTIDE SEQUENCE [LARGE SCALE GENOMIC DNA]</scope>
    <source>
        <strain evidence="2 5">ATCC 29145</strain>
    </source>
</reference>
<gene>
    <name evidence="3" type="ORF">D3868_11130</name>
    <name evidence="2" type="ORF">SIM66_18165</name>
</gene>
<dbReference type="Proteomes" id="UP001277471">
    <property type="component" value="Unassembled WGS sequence"/>
</dbReference>
<organism evidence="3 4">
    <name type="scientific">Azospirillum brasilense</name>
    <dbReference type="NCBI Taxonomy" id="192"/>
    <lineage>
        <taxon>Bacteria</taxon>
        <taxon>Pseudomonadati</taxon>
        <taxon>Pseudomonadota</taxon>
        <taxon>Alphaproteobacteria</taxon>
        <taxon>Rhodospirillales</taxon>
        <taxon>Azospirillaceae</taxon>
        <taxon>Azospirillum</taxon>
    </lineage>
</organism>
<dbReference type="GeneID" id="56450306"/>